<proteinExistence type="predicted"/>
<dbReference type="GO" id="GO:0016740">
    <property type="term" value="F:transferase activity"/>
    <property type="evidence" value="ECO:0007669"/>
    <property type="project" value="UniProtKB-KW"/>
</dbReference>
<dbReference type="Proteomes" id="UP000053904">
    <property type="component" value="Unassembled WGS sequence"/>
</dbReference>
<comment type="caution">
    <text evidence="2">The sequence shown here is derived from an EMBL/GenBank/DDBJ whole genome shotgun (WGS) entry which is preliminary data.</text>
</comment>
<dbReference type="Pfam" id="PF13704">
    <property type="entry name" value="Glyco_tranf_2_4"/>
    <property type="match status" value="1"/>
</dbReference>
<dbReference type="EMBL" id="LGGO01000005">
    <property type="protein sequence ID" value="KUK77789.1"/>
    <property type="molecule type" value="Genomic_DNA"/>
</dbReference>
<name>A0A101HJB1_9BACT</name>
<accession>A0A101HJB1</accession>
<organism evidence="2 3">
    <name type="scientific">candidate division WS6 bacterium 34_10</name>
    <dbReference type="NCBI Taxonomy" id="1641389"/>
    <lineage>
        <taxon>Bacteria</taxon>
        <taxon>Candidatus Dojkabacteria</taxon>
    </lineage>
</organism>
<sequence>MSPKKTIAISSVRNEEDIIESFVRYSLEIFDYLVVNENCSLDFTSEILKNLEEEGLNLEIITDNREVFAQEQRTNELLDYVMKRYKPDWVFPLDGDEFLFTKSKEEIECAIDALNPNIINLFGWDTYVITGKEDNTLFIPEKFQYRREDQEVYYKTCISNELYDKGARLALASHDIMAPPDIDLERSISDTLRIAHYPVRSSEQLMNKIIVGILNKISNYPRTSVTNYHQQRIFDDIVKNGYISSLLLQEYSFNYAVENPSGNSHEDVSIVQAPIKLLGIDSSDIKYTKPIDKDRVLSIAIETAAGIIEDLRMQKESLQAVKEENEEIKKSLEQKDKLLSEIKNSKGWKLLERLRDIKRKASF</sequence>
<evidence type="ECO:0000313" key="2">
    <source>
        <dbReference type="EMBL" id="KUK77789.1"/>
    </source>
</evidence>
<evidence type="ECO:0000256" key="1">
    <source>
        <dbReference type="SAM" id="Coils"/>
    </source>
</evidence>
<keyword evidence="2" id="KW-0808">Transferase</keyword>
<evidence type="ECO:0000313" key="3">
    <source>
        <dbReference type="Proteomes" id="UP000053904"/>
    </source>
</evidence>
<gene>
    <name evidence="2" type="ORF">XD93_0080</name>
</gene>
<dbReference type="AlphaFoldDB" id="A0A101HJB1"/>
<protein>
    <submittedName>
        <fullName evidence="2">Glycosyl transferase family 2</fullName>
    </submittedName>
</protein>
<reference evidence="3" key="1">
    <citation type="journal article" date="2015" name="MBio">
        <title>Genome-Resolved Metagenomic Analysis Reveals Roles for Candidate Phyla and Other Microbial Community Members in Biogeochemical Transformations in Oil Reservoirs.</title>
        <authorList>
            <person name="Hu P."/>
            <person name="Tom L."/>
            <person name="Singh A."/>
            <person name="Thomas B.C."/>
            <person name="Baker B.J."/>
            <person name="Piceno Y.M."/>
            <person name="Andersen G.L."/>
            <person name="Banfield J.F."/>
        </authorList>
    </citation>
    <scope>NUCLEOTIDE SEQUENCE [LARGE SCALE GENOMIC DNA]</scope>
</reference>
<keyword evidence="1" id="KW-0175">Coiled coil</keyword>
<feature type="coiled-coil region" evidence="1">
    <location>
        <begin position="308"/>
        <end position="345"/>
    </location>
</feature>